<dbReference type="GO" id="GO:0004326">
    <property type="term" value="F:tetrahydrofolylpolyglutamate synthase activity"/>
    <property type="evidence" value="ECO:0007669"/>
    <property type="project" value="InterPro"/>
</dbReference>
<dbReference type="Pfam" id="PF02875">
    <property type="entry name" value="Mur_ligase_C"/>
    <property type="match status" value="1"/>
</dbReference>
<gene>
    <name evidence="14" type="primary">murC</name>
    <name evidence="18" type="ORF">UX09_C0015G0040</name>
</gene>
<keyword evidence="9 14" id="KW-0133">Cell shape</keyword>
<evidence type="ECO:0000259" key="17">
    <source>
        <dbReference type="Pfam" id="PF08245"/>
    </source>
</evidence>
<keyword evidence="6 14" id="KW-0132">Cell division</keyword>
<keyword evidence="8 14" id="KW-0067">ATP-binding</keyword>
<evidence type="ECO:0000256" key="7">
    <source>
        <dbReference type="ARBA" id="ARBA00022741"/>
    </source>
</evidence>
<dbReference type="AlphaFoldDB" id="A0A0G1PT91"/>
<dbReference type="HAMAP" id="MF_00046">
    <property type="entry name" value="MurC"/>
    <property type="match status" value="1"/>
</dbReference>
<dbReference type="InterPro" id="IPR050061">
    <property type="entry name" value="MurCDEF_pg_biosynth"/>
</dbReference>
<dbReference type="InterPro" id="IPR018109">
    <property type="entry name" value="Folylpolyglutamate_synth_CS"/>
</dbReference>
<name>A0A0G1PT91_9BACT</name>
<evidence type="ECO:0000256" key="3">
    <source>
        <dbReference type="ARBA" id="ARBA00012211"/>
    </source>
</evidence>
<dbReference type="Gene3D" id="3.40.50.720">
    <property type="entry name" value="NAD(P)-binding Rossmann-like Domain"/>
    <property type="match status" value="1"/>
</dbReference>
<dbReference type="Proteomes" id="UP000034354">
    <property type="component" value="Unassembled WGS sequence"/>
</dbReference>
<evidence type="ECO:0000256" key="1">
    <source>
        <dbReference type="ARBA" id="ARBA00004496"/>
    </source>
</evidence>
<evidence type="ECO:0000256" key="6">
    <source>
        <dbReference type="ARBA" id="ARBA00022618"/>
    </source>
</evidence>
<organism evidence="18 19">
    <name type="scientific">Candidatus Uhrbacteria bacterium GW2011_GWE2_45_35</name>
    <dbReference type="NCBI Taxonomy" id="1618993"/>
    <lineage>
        <taxon>Bacteria</taxon>
        <taxon>Candidatus Uhriibacteriota</taxon>
    </lineage>
</organism>
<evidence type="ECO:0000256" key="10">
    <source>
        <dbReference type="ARBA" id="ARBA00022984"/>
    </source>
</evidence>
<feature type="domain" description="Mur ligase C-terminal" evidence="16">
    <location>
        <begin position="310"/>
        <end position="443"/>
    </location>
</feature>
<dbReference type="PANTHER" id="PTHR43445">
    <property type="entry name" value="UDP-N-ACETYLMURAMATE--L-ALANINE LIGASE-RELATED"/>
    <property type="match status" value="1"/>
</dbReference>
<dbReference type="InterPro" id="IPR013221">
    <property type="entry name" value="Mur_ligase_cen"/>
</dbReference>
<comment type="caution">
    <text evidence="18">The sequence shown here is derived from an EMBL/GenBank/DDBJ whole genome shotgun (WGS) entry which is preliminary data.</text>
</comment>
<dbReference type="GO" id="GO:0051301">
    <property type="term" value="P:cell division"/>
    <property type="evidence" value="ECO:0007669"/>
    <property type="project" value="UniProtKB-KW"/>
</dbReference>
<dbReference type="Pfam" id="PF08245">
    <property type="entry name" value="Mur_ligase_M"/>
    <property type="match status" value="1"/>
</dbReference>
<evidence type="ECO:0000256" key="9">
    <source>
        <dbReference type="ARBA" id="ARBA00022960"/>
    </source>
</evidence>
<comment type="subcellular location">
    <subcellularLocation>
        <location evidence="1 14">Cytoplasm</location>
    </subcellularLocation>
</comment>
<comment type="pathway">
    <text evidence="2 14">Cell wall biogenesis; peptidoglycan biosynthesis.</text>
</comment>
<dbReference type="Gene3D" id="3.40.1190.10">
    <property type="entry name" value="Mur-like, catalytic domain"/>
    <property type="match status" value="1"/>
</dbReference>
<dbReference type="InterPro" id="IPR004101">
    <property type="entry name" value="Mur_ligase_C"/>
</dbReference>
<dbReference type="GO" id="GO:0071555">
    <property type="term" value="P:cell wall organization"/>
    <property type="evidence" value="ECO:0007669"/>
    <property type="project" value="UniProtKB-KW"/>
</dbReference>
<proteinExistence type="inferred from homology"/>
<sequence>MLYEAKKVHFVGIGGIGISALAKLLSRRGAEVTGSDLMTSSVTRELEIEGKRVFIGHSAENVPTDCDLIIYSPAVPENNPERVVARERGVSEMSYPEALGELSREFRTIAVAGTNGKSTTTAMLGLILEEAGFDPTVVVGTKVPSFKHGNTRIGKGGSWLVVEACEYREHFLNLHPEFVVITNIEEDHLDYYRDLDHIREAFQKFVDQVPEIGRVIFNADDITCHSLIYKNCVSFGEHNGEYRAINRISGLGQQTFELWLDNNNLGNIVLQVPGNFNVMNAMAAAVTALVIGAPFGAVQAGLEKFFGVWRRFERVGSFRGADVFSDYGHHPTAIRGTLEAAREFFPGRRIILCFQPHQHERTKSLFNEFVEALAGADVLVLPEIFEVAGRTEDTDVSSRDLVEAIKEKFPVKEVFFASDLSDAEQMLNTIVQENDVLIVQGAGDVDELARGIVL</sequence>
<dbReference type="UniPathway" id="UPA00219"/>
<dbReference type="GO" id="GO:0009252">
    <property type="term" value="P:peptidoglycan biosynthetic process"/>
    <property type="evidence" value="ECO:0007669"/>
    <property type="project" value="UniProtKB-UniRule"/>
</dbReference>
<keyword evidence="12 14" id="KW-0961">Cell wall biogenesis/degradation</keyword>
<comment type="similarity">
    <text evidence="14">Belongs to the MurCDEF family.</text>
</comment>
<evidence type="ECO:0000256" key="12">
    <source>
        <dbReference type="ARBA" id="ARBA00023316"/>
    </source>
</evidence>
<feature type="domain" description="Mur ligase N-terminal catalytic" evidence="15">
    <location>
        <begin position="7"/>
        <end position="107"/>
    </location>
</feature>
<evidence type="ECO:0000259" key="15">
    <source>
        <dbReference type="Pfam" id="PF01225"/>
    </source>
</evidence>
<dbReference type="InterPro" id="IPR005758">
    <property type="entry name" value="UDP-N-AcMur_Ala_ligase_MurC"/>
</dbReference>
<evidence type="ECO:0000256" key="14">
    <source>
        <dbReference type="HAMAP-Rule" id="MF_00046"/>
    </source>
</evidence>
<feature type="domain" description="Mur ligase central" evidence="17">
    <location>
        <begin position="111"/>
        <end position="287"/>
    </location>
</feature>
<dbReference type="EC" id="6.3.2.8" evidence="3 14"/>
<evidence type="ECO:0000256" key="5">
    <source>
        <dbReference type="ARBA" id="ARBA00022598"/>
    </source>
</evidence>
<keyword evidence="11 14" id="KW-0131">Cell cycle</keyword>
<dbReference type="NCBIfam" id="TIGR01082">
    <property type="entry name" value="murC"/>
    <property type="match status" value="1"/>
</dbReference>
<dbReference type="InterPro" id="IPR036615">
    <property type="entry name" value="Mur_ligase_C_dom_sf"/>
</dbReference>
<dbReference type="Gene3D" id="3.90.190.20">
    <property type="entry name" value="Mur ligase, C-terminal domain"/>
    <property type="match status" value="1"/>
</dbReference>
<keyword evidence="4 14" id="KW-0963">Cytoplasm</keyword>
<dbReference type="SUPFAM" id="SSF53244">
    <property type="entry name" value="MurD-like peptide ligases, peptide-binding domain"/>
    <property type="match status" value="1"/>
</dbReference>
<dbReference type="GO" id="GO:0008763">
    <property type="term" value="F:UDP-N-acetylmuramate-L-alanine ligase activity"/>
    <property type="evidence" value="ECO:0007669"/>
    <property type="project" value="UniProtKB-UniRule"/>
</dbReference>
<dbReference type="SUPFAM" id="SSF51984">
    <property type="entry name" value="MurCD N-terminal domain"/>
    <property type="match status" value="1"/>
</dbReference>
<comment type="function">
    <text evidence="14">Cell wall formation.</text>
</comment>
<dbReference type="GO" id="GO:0008360">
    <property type="term" value="P:regulation of cell shape"/>
    <property type="evidence" value="ECO:0007669"/>
    <property type="project" value="UniProtKB-KW"/>
</dbReference>
<feature type="binding site" evidence="14">
    <location>
        <begin position="113"/>
        <end position="119"/>
    </location>
    <ligand>
        <name>ATP</name>
        <dbReference type="ChEBI" id="CHEBI:30616"/>
    </ligand>
</feature>
<dbReference type="InterPro" id="IPR000713">
    <property type="entry name" value="Mur_ligase_N"/>
</dbReference>
<protein>
    <recommendedName>
        <fullName evidence="3 14">UDP-N-acetylmuramate--L-alanine ligase</fullName>
        <ecNumber evidence="3 14">6.3.2.8</ecNumber>
    </recommendedName>
    <alternativeName>
        <fullName evidence="14">UDP-N-acetylmuramoyl-L-alanine synthetase</fullName>
    </alternativeName>
</protein>
<reference evidence="18 19" key="1">
    <citation type="journal article" date="2015" name="Nature">
        <title>rRNA introns, odd ribosomes, and small enigmatic genomes across a large radiation of phyla.</title>
        <authorList>
            <person name="Brown C.T."/>
            <person name="Hug L.A."/>
            <person name="Thomas B.C."/>
            <person name="Sharon I."/>
            <person name="Castelle C.J."/>
            <person name="Singh A."/>
            <person name="Wilkins M.J."/>
            <person name="Williams K.H."/>
            <person name="Banfield J.F."/>
        </authorList>
    </citation>
    <scope>NUCLEOTIDE SEQUENCE [LARGE SCALE GENOMIC DNA]</scope>
</reference>
<dbReference type="EMBL" id="LCKW01000015">
    <property type="protein sequence ID" value="KKU08653.1"/>
    <property type="molecule type" value="Genomic_DNA"/>
</dbReference>
<keyword evidence="10 14" id="KW-0573">Peptidoglycan synthesis</keyword>
<dbReference type="STRING" id="1618993.UX09_C0015G0040"/>
<dbReference type="InterPro" id="IPR036565">
    <property type="entry name" value="Mur-like_cat_sf"/>
</dbReference>
<dbReference type="PATRIC" id="fig|1618993.3.peg.395"/>
<dbReference type="SUPFAM" id="SSF53623">
    <property type="entry name" value="MurD-like peptide ligases, catalytic domain"/>
    <property type="match status" value="1"/>
</dbReference>
<evidence type="ECO:0000256" key="2">
    <source>
        <dbReference type="ARBA" id="ARBA00004752"/>
    </source>
</evidence>
<dbReference type="GO" id="GO:0005524">
    <property type="term" value="F:ATP binding"/>
    <property type="evidence" value="ECO:0007669"/>
    <property type="project" value="UniProtKB-UniRule"/>
</dbReference>
<dbReference type="Pfam" id="PF01225">
    <property type="entry name" value="Mur_ligase"/>
    <property type="match status" value="1"/>
</dbReference>
<evidence type="ECO:0000256" key="4">
    <source>
        <dbReference type="ARBA" id="ARBA00022490"/>
    </source>
</evidence>
<accession>A0A0G1PT91</accession>
<evidence type="ECO:0000256" key="13">
    <source>
        <dbReference type="ARBA" id="ARBA00047833"/>
    </source>
</evidence>
<evidence type="ECO:0000313" key="18">
    <source>
        <dbReference type="EMBL" id="KKU08653.1"/>
    </source>
</evidence>
<dbReference type="CDD" id="cd01983">
    <property type="entry name" value="SIMIBI"/>
    <property type="match status" value="1"/>
</dbReference>
<comment type="catalytic activity">
    <reaction evidence="13 14">
        <text>UDP-N-acetyl-alpha-D-muramate + L-alanine + ATP = UDP-N-acetyl-alpha-D-muramoyl-L-alanine + ADP + phosphate + H(+)</text>
        <dbReference type="Rhea" id="RHEA:23372"/>
        <dbReference type="ChEBI" id="CHEBI:15378"/>
        <dbReference type="ChEBI" id="CHEBI:30616"/>
        <dbReference type="ChEBI" id="CHEBI:43474"/>
        <dbReference type="ChEBI" id="CHEBI:57972"/>
        <dbReference type="ChEBI" id="CHEBI:70757"/>
        <dbReference type="ChEBI" id="CHEBI:83898"/>
        <dbReference type="ChEBI" id="CHEBI:456216"/>
        <dbReference type="EC" id="6.3.2.8"/>
    </reaction>
</comment>
<evidence type="ECO:0000259" key="16">
    <source>
        <dbReference type="Pfam" id="PF02875"/>
    </source>
</evidence>
<evidence type="ECO:0000313" key="19">
    <source>
        <dbReference type="Proteomes" id="UP000034354"/>
    </source>
</evidence>
<evidence type="ECO:0000256" key="11">
    <source>
        <dbReference type="ARBA" id="ARBA00023306"/>
    </source>
</evidence>
<evidence type="ECO:0000256" key="8">
    <source>
        <dbReference type="ARBA" id="ARBA00022840"/>
    </source>
</evidence>
<dbReference type="PANTHER" id="PTHR43445:SF3">
    <property type="entry name" value="UDP-N-ACETYLMURAMATE--L-ALANINE LIGASE"/>
    <property type="match status" value="1"/>
</dbReference>
<keyword evidence="5 14" id="KW-0436">Ligase</keyword>
<keyword evidence="7 14" id="KW-0547">Nucleotide-binding</keyword>
<dbReference type="GO" id="GO:0005737">
    <property type="term" value="C:cytoplasm"/>
    <property type="evidence" value="ECO:0007669"/>
    <property type="project" value="UniProtKB-SubCell"/>
</dbReference>
<dbReference type="PROSITE" id="PS01011">
    <property type="entry name" value="FOLYLPOLYGLU_SYNT_1"/>
    <property type="match status" value="1"/>
</dbReference>